<dbReference type="AlphaFoldDB" id="A0A8B2NKL7"/>
<keyword evidence="13" id="KW-1185">Reference proteome</keyword>
<sequence length="252" mass="26971">MIIVNGVTAVRSGQKVIADVHLSIPAGGVTALIGPNGAGKSTLLSLIARLLPLHEGTITVDGLPVHRTPTRALAKRLAVMPQEGHVASRLRVSELVGFGRFPHHRGRPGPDDRAAIAEALALFDLEALADRFVDTLSGGQRQRARAAMTFCQGTDYILLDEPLNNLDITYARQLMRTIRQVADERGRTILIVLHDLNHAAAHADRIVAMRGGRVLAHGPTAEVMTSAVLAEVFGAEIPVAHVDGHPVALHFL</sequence>
<dbReference type="GO" id="GO:0016887">
    <property type="term" value="F:ATP hydrolysis activity"/>
    <property type="evidence" value="ECO:0007669"/>
    <property type="project" value="InterPro"/>
</dbReference>
<dbReference type="OrthoDB" id="9805601at2"/>
<dbReference type="SMART" id="SM00382">
    <property type="entry name" value="AAA"/>
    <property type="match status" value="1"/>
</dbReference>
<dbReference type="InterPro" id="IPR051535">
    <property type="entry name" value="Siderophore_ABC-ATPase"/>
</dbReference>
<evidence type="ECO:0000256" key="1">
    <source>
        <dbReference type="ARBA" id="ARBA00004202"/>
    </source>
</evidence>
<dbReference type="Proteomes" id="UP000249590">
    <property type="component" value="Unassembled WGS sequence"/>
</dbReference>
<dbReference type="InterPro" id="IPR027417">
    <property type="entry name" value="P-loop_NTPase"/>
</dbReference>
<evidence type="ECO:0000256" key="4">
    <source>
        <dbReference type="ARBA" id="ARBA00022475"/>
    </source>
</evidence>
<dbReference type="PROSITE" id="PS50893">
    <property type="entry name" value="ABC_TRANSPORTER_2"/>
    <property type="match status" value="1"/>
</dbReference>
<evidence type="ECO:0000259" key="11">
    <source>
        <dbReference type="PROSITE" id="PS50893"/>
    </source>
</evidence>
<keyword evidence="4" id="KW-1003">Cell membrane</keyword>
<evidence type="ECO:0000256" key="9">
    <source>
        <dbReference type="ARBA" id="ARBA00023065"/>
    </source>
</evidence>
<keyword evidence="8" id="KW-0408">Iron</keyword>
<evidence type="ECO:0000256" key="3">
    <source>
        <dbReference type="ARBA" id="ARBA00022448"/>
    </source>
</evidence>
<dbReference type="CDD" id="cd03214">
    <property type="entry name" value="ABC_Iron-Siderophores_B12_Hemin"/>
    <property type="match status" value="1"/>
</dbReference>
<name>A0A8B2NKL7_9HYPH</name>
<keyword evidence="9" id="KW-0406">Ion transport</keyword>
<dbReference type="PANTHER" id="PTHR42771">
    <property type="entry name" value="IRON(3+)-HYDROXAMATE IMPORT ATP-BINDING PROTEIN FHUC"/>
    <property type="match status" value="1"/>
</dbReference>
<dbReference type="GO" id="GO:0005524">
    <property type="term" value="F:ATP binding"/>
    <property type="evidence" value="ECO:0007669"/>
    <property type="project" value="UniProtKB-KW"/>
</dbReference>
<dbReference type="Gene3D" id="3.40.50.300">
    <property type="entry name" value="P-loop containing nucleotide triphosphate hydrolases"/>
    <property type="match status" value="1"/>
</dbReference>
<evidence type="ECO:0000256" key="7">
    <source>
        <dbReference type="ARBA" id="ARBA00022840"/>
    </source>
</evidence>
<comment type="similarity">
    <text evidence="2">Belongs to the ABC transporter superfamily.</text>
</comment>
<protein>
    <submittedName>
        <fullName evidence="12">Iron ABC transporter ATP-binding protein</fullName>
    </submittedName>
</protein>
<accession>A0A8B2NKL7</accession>
<dbReference type="InterPro" id="IPR003593">
    <property type="entry name" value="AAA+_ATPase"/>
</dbReference>
<keyword evidence="6" id="KW-0547">Nucleotide-binding</keyword>
<dbReference type="FunFam" id="3.40.50.300:FF:000134">
    <property type="entry name" value="Iron-enterobactin ABC transporter ATP-binding protein"/>
    <property type="match status" value="1"/>
</dbReference>
<dbReference type="EMBL" id="QHHQ01000007">
    <property type="protein sequence ID" value="RAH98424.1"/>
    <property type="molecule type" value="Genomic_DNA"/>
</dbReference>
<dbReference type="InterPro" id="IPR003439">
    <property type="entry name" value="ABC_transporter-like_ATP-bd"/>
</dbReference>
<evidence type="ECO:0000313" key="12">
    <source>
        <dbReference type="EMBL" id="RAH98424.1"/>
    </source>
</evidence>
<keyword evidence="5" id="KW-0410">Iron transport</keyword>
<keyword evidence="3" id="KW-0813">Transport</keyword>
<evidence type="ECO:0000256" key="2">
    <source>
        <dbReference type="ARBA" id="ARBA00005417"/>
    </source>
</evidence>
<evidence type="ECO:0000256" key="5">
    <source>
        <dbReference type="ARBA" id="ARBA00022496"/>
    </source>
</evidence>
<dbReference type="SUPFAM" id="SSF52540">
    <property type="entry name" value="P-loop containing nucleoside triphosphate hydrolases"/>
    <property type="match status" value="1"/>
</dbReference>
<feature type="domain" description="ABC transporter" evidence="11">
    <location>
        <begin position="2"/>
        <end position="236"/>
    </location>
</feature>
<dbReference type="GO" id="GO:0005886">
    <property type="term" value="C:plasma membrane"/>
    <property type="evidence" value="ECO:0007669"/>
    <property type="project" value="UniProtKB-SubCell"/>
</dbReference>
<dbReference type="GO" id="GO:0006826">
    <property type="term" value="P:iron ion transport"/>
    <property type="evidence" value="ECO:0007669"/>
    <property type="project" value="UniProtKB-KW"/>
</dbReference>
<evidence type="ECO:0000256" key="8">
    <source>
        <dbReference type="ARBA" id="ARBA00023004"/>
    </source>
</evidence>
<evidence type="ECO:0000313" key="13">
    <source>
        <dbReference type="Proteomes" id="UP000249590"/>
    </source>
</evidence>
<dbReference type="RefSeq" id="WP_111351316.1">
    <property type="nucleotide sequence ID" value="NZ_JAIWKD010000006.1"/>
</dbReference>
<organism evidence="12 13">
    <name type="scientific">Acuticoccus sediminis</name>
    <dbReference type="NCBI Taxonomy" id="2184697"/>
    <lineage>
        <taxon>Bacteria</taxon>
        <taxon>Pseudomonadati</taxon>
        <taxon>Pseudomonadota</taxon>
        <taxon>Alphaproteobacteria</taxon>
        <taxon>Hyphomicrobiales</taxon>
        <taxon>Amorphaceae</taxon>
        <taxon>Acuticoccus</taxon>
    </lineage>
</organism>
<keyword evidence="7 12" id="KW-0067">ATP-binding</keyword>
<proteinExistence type="inferred from homology"/>
<evidence type="ECO:0000256" key="6">
    <source>
        <dbReference type="ARBA" id="ARBA00022741"/>
    </source>
</evidence>
<comment type="caution">
    <text evidence="12">The sequence shown here is derived from an EMBL/GenBank/DDBJ whole genome shotgun (WGS) entry which is preliminary data.</text>
</comment>
<dbReference type="PANTHER" id="PTHR42771:SF3">
    <property type="entry name" value="PETROBACTIN IMPORT ATP-BINDING PROTEIN YCLP"/>
    <property type="match status" value="1"/>
</dbReference>
<dbReference type="Pfam" id="PF00005">
    <property type="entry name" value="ABC_tran"/>
    <property type="match status" value="1"/>
</dbReference>
<gene>
    <name evidence="12" type="ORF">DLJ53_27430</name>
</gene>
<evidence type="ECO:0000256" key="10">
    <source>
        <dbReference type="ARBA" id="ARBA00023136"/>
    </source>
</evidence>
<reference evidence="12 13" key="1">
    <citation type="submission" date="2018-05" db="EMBL/GenBank/DDBJ databases">
        <title>Acuticoccus sediminis sp. nov., isolated from deep-sea sediment of Indian Ocean.</title>
        <authorList>
            <person name="Liu X."/>
            <person name="Lai Q."/>
            <person name="Du Y."/>
            <person name="Sun F."/>
            <person name="Zhang X."/>
            <person name="Wang S."/>
            <person name="Shao Z."/>
        </authorList>
    </citation>
    <scope>NUCLEOTIDE SEQUENCE [LARGE SCALE GENOMIC DNA]</scope>
    <source>
        <strain evidence="12 13">PTG4-2</strain>
    </source>
</reference>
<comment type="subcellular location">
    <subcellularLocation>
        <location evidence="1">Cell membrane</location>
        <topology evidence="1">Peripheral membrane protein</topology>
    </subcellularLocation>
</comment>
<keyword evidence="10" id="KW-0472">Membrane</keyword>